<keyword evidence="3" id="KW-0202">Cytokine</keyword>
<keyword evidence="15" id="KW-1185">Reference proteome</keyword>
<comment type="catalytic activity">
    <reaction evidence="7">
        <text>L-dopachrome = 5,6-dihydroxyindole-2-carboxylate</text>
        <dbReference type="Rhea" id="RHEA:13041"/>
        <dbReference type="ChEBI" id="CHEBI:16875"/>
        <dbReference type="ChEBI" id="CHEBI:57509"/>
        <dbReference type="EC" id="5.3.3.12"/>
    </reaction>
</comment>
<evidence type="ECO:0000256" key="12">
    <source>
        <dbReference type="ARBA" id="ARBA00042730"/>
    </source>
</evidence>
<dbReference type="EC" id="5.3.3.12" evidence="8"/>
<evidence type="ECO:0000256" key="3">
    <source>
        <dbReference type="ARBA" id="ARBA00022514"/>
    </source>
</evidence>
<dbReference type="InterPro" id="IPR014347">
    <property type="entry name" value="Tautomerase/MIF_sf"/>
</dbReference>
<sequence>MKLNEKQSLPRLSTTNIPLFEKPRNVPVPKPVIPDRTSSLFEEQVYDENVGPNIQSEPKPKLLLRKSVEDPAMAKVKKLYYDDAFATRGAHNSPKDRITFESVVVVELKTNMQFDVCMSTALAEFSHALTEVYQRPETSMLVTIDQNANMLFGTTADPAYLLKVSALSSLIAPLTNLRNTSLIQSIIQDLFGIPPSKGVIIFTPLSEDNLATNGSTAREEIDRLERSGHSPSIFKSISRSMSRRVKSSSENSGPLTLGSGISPGVASVNSGSPAPSPQVEPHMSRATEATSLKESEKTILLQDTPTMGESPKRTPSKSGSRSVTKRESIRSFVNRRLKDFGEVTPFGSPRSPTKGGKD</sequence>
<evidence type="ECO:0000256" key="10">
    <source>
        <dbReference type="ARBA" id="ARBA00041631"/>
    </source>
</evidence>
<evidence type="ECO:0000256" key="11">
    <source>
        <dbReference type="ARBA" id="ARBA00041912"/>
    </source>
</evidence>
<dbReference type="Gene3D" id="3.30.429.10">
    <property type="entry name" value="Macrophage Migration Inhibitory Factor"/>
    <property type="match status" value="1"/>
</dbReference>
<dbReference type="PANTHER" id="PTHR11954:SF6">
    <property type="entry name" value="MACROPHAGE MIGRATION INHIBITORY FACTOR"/>
    <property type="match status" value="1"/>
</dbReference>
<evidence type="ECO:0000256" key="9">
    <source>
        <dbReference type="ARBA" id="ARBA00039086"/>
    </source>
</evidence>
<gene>
    <name evidence="14" type="ORF">N7541_002778</name>
</gene>
<dbReference type="Pfam" id="PF01187">
    <property type="entry name" value="MIF"/>
    <property type="match status" value="1"/>
</dbReference>
<name>A0A9W9RMF1_PENBR</name>
<keyword evidence="5" id="KW-0413">Isomerase</keyword>
<feature type="region of interest" description="Disordered" evidence="13">
    <location>
        <begin position="1"/>
        <end position="28"/>
    </location>
</feature>
<reference evidence="14" key="2">
    <citation type="journal article" date="2023" name="IMA Fungus">
        <title>Comparative genomic study of the Penicillium genus elucidates a diverse pangenome and 15 lateral gene transfer events.</title>
        <authorList>
            <person name="Petersen C."/>
            <person name="Sorensen T."/>
            <person name="Nielsen M.R."/>
            <person name="Sondergaard T.E."/>
            <person name="Sorensen J.L."/>
            <person name="Fitzpatrick D.A."/>
            <person name="Frisvad J.C."/>
            <person name="Nielsen K.L."/>
        </authorList>
    </citation>
    <scope>NUCLEOTIDE SEQUENCE</scope>
    <source>
        <strain evidence="14">IBT 35675</strain>
    </source>
</reference>
<dbReference type="EMBL" id="JAPZBR010000002">
    <property type="protein sequence ID" value="KAJ5361934.1"/>
    <property type="molecule type" value="Genomic_DNA"/>
</dbReference>
<evidence type="ECO:0000256" key="1">
    <source>
        <dbReference type="ARBA" id="ARBA00004613"/>
    </source>
</evidence>
<dbReference type="SUPFAM" id="SSF55331">
    <property type="entry name" value="Tautomerase/MIF"/>
    <property type="match status" value="1"/>
</dbReference>
<keyword evidence="4" id="KW-0964">Secreted</keyword>
<proteinExistence type="inferred from homology"/>
<evidence type="ECO:0000256" key="6">
    <source>
        <dbReference type="ARBA" id="ARBA00036735"/>
    </source>
</evidence>
<protein>
    <recommendedName>
        <fullName evidence="12">L-dopachrome isomerase</fullName>
        <ecNumber evidence="9">5.3.2.1</ecNumber>
        <ecNumber evidence="8">5.3.3.12</ecNumber>
    </recommendedName>
    <alternativeName>
        <fullName evidence="10">L-dopachrome tautomerase</fullName>
    </alternativeName>
    <alternativeName>
        <fullName evidence="11">Phenylpyruvate tautomerase</fullName>
    </alternativeName>
</protein>
<comment type="caution">
    <text evidence="14">The sequence shown here is derived from an EMBL/GenBank/DDBJ whole genome shotgun (WGS) entry which is preliminary data.</text>
</comment>
<evidence type="ECO:0000256" key="4">
    <source>
        <dbReference type="ARBA" id="ARBA00022525"/>
    </source>
</evidence>
<dbReference type="AlphaFoldDB" id="A0A9W9RMF1"/>
<reference evidence="14" key="1">
    <citation type="submission" date="2022-12" db="EMBL/GenBank/DDBJ databases">
        <authorList>
            <person name="Petersen C."/>
        </authorList>
    </citation>
    <scope>NUCLEOTIDE SEQUENCE</scope>
    <source>
        <strain evidence="14">IBT 35675</strain>
    </source>
</reference>
<comment type="catalytic activity">
    <reaction evidence="6">
        <text>3-phenylpyruvate = enol-phenylpyruvate</text>
        <dbReference type="Rhea" id="RHEA:17097"/>
        <dbReference type="ChEBI" id="CHEBI:16815"/>
        <dbReference type="ChEBI" id="CHEBI:18005"/>
        <dbReference type="EC" id="5.3.2.1"/>
    </reaction>
</comment>
<comment type="similarity">
    <text evidence="2">Belongs to the MIF family.</text>
</comment>
<dbReference type="EC" id="5.3.2.1" evidence="9"/>
<evidence type="ECO:0000256" key="13">
    <source>
        <dbReference type="SAM" id="MobiDB-lite"/>
    </source>
</evidence>
<dbReference type="Proteomes" id="UP001148299">
    <property type="component" value="Unassembled WGS sequence"/>
</dbReference>
<evidence type="ECO:0000256" key="2">
    <source>
        <dbReference type="ARBA" id="ARBA00005851"/>
    </source>
</evidence>
<dbReference type="InterPro" id="IPR001398">
    <property type="entry name" value="Macrophage_inhib_fac"/>
</dbReference>
<evidence type="ECO:0000313" key="15">
    <source>
        <dbReference type="Proteomes" id="UP001148299"/>
    </source>
</evidence>
<organism evidence="14 15">
    <name type="scientific">Penicillium brevicompactum</name>
    <dbReference type="NCBI Taxonomy" id="5074"/>
    <lineage>
        <taxon>Eukaryota</taxon>
        <taxon>Fungi</taxon>
        <taxon>Dikarya</taxon>
        <taxon>Ascomycota</taxon>
        <taxon>Pezizomycotina</taxon>
        <taxon>Eurotiomycetes</taxon>
        <taxon>Eurotiomycetidae</taxon>
        <taxon>Eurotiales</taxon>
        <taxon>Aspergillaceae</taxon>
        <taxon>Penicillium</taxon>
    </lineage>
</organism>
<evidence type="ECO:0000256" key="5">
    <source>
        <dbReference type="ARBA" id="ARBA00023235"/>
    </source>
</evidence>
<evidence type="ECO:0000256" key="8">
    <source>
        <dbReference type="ARBA" id="ARBA00038932"/>
    </source>
</evidence>
<comment type="subcellular location">
    <subcellularLocation>
        <location evidence="1">Secreted</location>
    </subcellularLocation>
</comment>
<evidence type="ECO:0000313" key="14">
    <source>
        <dbReference type="EMBL" id="KAJ5361934.1"/>
    </source>
</evidence>
<dbReference type="GO" id="GO:0004167">
    <property type="term" value="F:dopachrome isomerase activity"/>
    <property type="evidence" value="ECO:0007669"/>
    <property type="project" value="UniProtKB-EC"/>
</dbReference>
<dbReference type="GO" id="GO:0050178">
    <property type="term" value="F:phenylpyruvate tautomerase activity"/>
    <property type="evidence" value="ECO:0007669"/>
    <property type="project" value="UniProtKB-EC"/>
</dbReference>
<feature type="region of interest" description="Disordered" evidence="13">
    <location>
        <begin position="221"/>
        <end position="358"/>
    </location>
</feature>
<evidence type="ECO:0000256" key="7">
    <source>
        <dbReference type="ARBA" id="ARBA00036823"/>
    </source>
</evidence>
<accession>A0A9W9RMF1</accession>
<dbReference type="PANTHER" id="PTHR11954">
    <property type="entry name" value="D-DOPACHROME DECARBOXYLASE"/>
    <property type="match status" value="1"/>
</dbReference>
<dbReference type="GO" id="GO:0005576">
    <property type="term" value="C:extracellular region"/>
    <property type="evidence" value="ECO:0007669"/>
    <property type="project" value="UniProtKB-SubCell"/>
</dbReference>
<feature type="compositionally biased region" description="Polar residues" evidence="13">
    <location>
        <begin position="1"/>
        <end position="17"/>
    </location>
</feature>